<gene>
    <name evidence="2" type="ORF">AOY20_06920</name>
</gene>
<dbReference type="InterPro" id="IPR024787">
    <property type="entry name" value="EcsC"/>
</dbReference>
<dbReference type="AlphaFoldDB" id="A0A0N9VVW4"/>
<reference evidence="2 3" key="1">
    <citation type="journal article" date="2015" name="Int. J. Syst. Evol. Microbiol.">
        <title>Acinetobacter equi sp. nov. isolated from horse faeces.</title>
        <authorList>
            <person name="Poppel M.T."/>
            <person name="Skiebe E."/>
            <person name="Laue M."/>
            <person name="Bergmann H."/>
            <person name="Ebersberger I."/>
            <person name="Garn T."/>
            <person name="Fruth A."/>
            <person name="Baumgardt S."/>
            <person name="Busse H.J."/>
            <person name="Wilharm G."/>
        </authorList>
    </citation>
    <scope>NUCLEOTIDE SEQUENCE [LARGE SCALE GENOMIC DNA]</scope>
    <source>
        <strain evidence="2 3">114</strain>
    </source>
</reference>
<sequence length="430" mass="48216">MEKSNNNPSRGFLSNALGVAKKLSSAGIELVNQTKINQVYKQNDPVDESKTIDGIASPKLAFQFYDNQPQQILRNYVPVISQQLLGRHYGTFNKVTNMVSPELSDKVSDYFFERLNKFTNQISSVDAVLDQAGIQDLEELTQDVDRSKRLSLALVEQNKWIASVQGALSGATGVVGSSIDIPISIILALKTIYQVGRSYGFELNEEEEQDIVQYIFRQINLGILAEKQTLLMGLRAISSMLKTHDIDQLQTLLGSTNDIELLRKMLLNAQGEAKYEWLKYIPKISALSKLSPVIGASISATYSWQLVDDVNNKAQEVFSNARRYLLAHKDASLSIITAYEKSLQIKKKANAIGVQIKSEKLSYRSLEIEKNEMTRGEISENAEQNKQALNGAKFKHKDKRHQKDLLEVTGLKENEIKQLNKSDVENSEGK</sequence>
<proteinExistence type="predicted"/>
<dbReference type="PANTHER" id="PTHR41260:SF1">
    <property type="entry name" value="PROTEIN ECSC"/>
    <property type="match status" value="1"/>
</dbReference>
<feature type="region of interest" description="Disordered" evidence="1">
    <location>
        <begin position="377"/>
        <end position="407"/>
    </location>
</feature>
<dbReference type="STRING" id="1324350.AOY20_06920"/>
<protein>
    <recommendedName>
        <fullName evidence="4">EcsC family protein</fullName>
    </recommendedName>
</protein>
<name>A0A0N9VVW4_9GAMM</name>
<evidence type="ECO:0000256" key="1">
    <source>
        <dbReference type="SAM" id="MobiDB-lite"/>
    </source>
</evidence>
<dbReference type="EMBL" id="CP012808">
    <property type="protein sequence ID" value="ALH95286.1"/>
    <property type="molecule type" value="Genomic_DNA"/>
</dbReference>
<keyword evidence="3" id="KW-1185">Reference proteome</keyword>
<dbReference type="OrthoDB" id="5568290at2"/>
<dbReference type="Proteomes" id="UP000064939">
    <property type="component" value="Chromosome"/>
</dbReference>
<evidence type="ECO:0000313" key="3">
    <source>
        <dbReference type="Proteomes" id="UP000064939"/>
    </source>
</evidence>
<dbReference type="Pfam" id="PF12787">
    <property type="entry name" value="EcsC"/>
    <property type="match status" value="1"/>
</dbReference>
<dbReference type="RefSeq" id="WP_054581180.1">
    <property type="nucleotide sequence ID" value="NZ_CP012808.1"/>
</dbReference>
<dbReference type="KEGG" id="aei:AOY20_06920"/>
<accession>A0A0N9VVW4</accession>
<evidence type="ECO:0000313" key="2">
    <source>
        <dbReference type="EMBL" id="ALH95286.1"/>
    </source>
</evidence>
<dbReference type="PANTHER" id="PTHR41260">
    <property type="entry name" value="PROTEIN ECSC"/>
    <property type="match status" value="1"/>
</dbReference>
<evidence type="ECO:0008006" key="4">
    <source>
        <dbReference type="Google" id="ProtNLM"/>
    </source>
</evidence>
<organism evidence="2 3">
    <name type="scientific">Acinetobacter equi</name>
    <dbReference type="NCBI Taxonomy" id="1324350"/>
    <lineage>
        <taxon>Bacteria</taxon>
        <taxon>Pseudomonadati</taxon>
        <taxon>Pseudomonadota</taxon>
        <taxon>Gammaproteobacteria</taxon>
        <taxon>Moraxellales</taxon>
        <taxon>Moraxellaceae</taxon>
        <taxon>Acinetobacter</taxon>
    </lineage>
</organism>